<feature type="transmembrane region" description="Helical" evidence="7">
    <location>
        <begin position="399"/>
        <end position="423"/>
    </location>
</feature>
<dbReference type="EMBL" id="WIUZ02000016">
    <property type="protein sequence ID" value="KAF9780435.1"/>
    <property type="molecule type" value="Genomic_DNA"/>
</dbReference>
<reference evidence="9" key="1">
    <citation type="journal article" date="2020" name="Nat. Commun.">
        <title>Large-scale genome sequencing of mycorrhizal fungi provides insights into the early evolution of symbiotic traits.</title>
        <authorList>
            <person name="Miyauchi S."/>
            <person name="Kiss E."/>
            <person name="Kuo A."/>
            <person name="Drula E."/>
            <person name="Kohler A."/>
            <person name="Sanchez-Garcia M."/>
            <person name="Morin E."/>
            <person name="Andreopoulos B."/>
            <person name="Barry K.W."/>
            <person name="Bonito G."/>
            <person name="Buee M."/>
            <person name="Carver A."/>
            <person name="Chen C."/>
            <person name="Cichocki N."/>
            <person name="Clum A."/>
            <person name="Culley D."/>
            <person name="Crous P.W."/>
            <person name="Fauchery L."/>
            <person name="Girlanda M."/>
            <person name="Hayes R.D."/>
            <person name="Keri Z."/>
            <person name="LaButti K."/>
            <person name="Lipzen A."/>
            <person name="Lombard V."/>
            <person name="Magnuson J."/>
            <person name="Maillard F."/>
            <person name="Murat C."/>
            <person name="Nolan M."/>
            <person name="Ohm R.A."/>
            <person name="Pangilinan J."/>
            <person name="Pereira M.F."/>
            <person name="Perotto S."/>
            <person name="Peter M."/>
            <person name="Pfister S."/>
            <person name="Riley R."/>
            <person name="Sitrit Y."/>
            <person name="Stielow J.B."/>
            <person name="Szollosi G."/>
            <person name="Zifcakova L."/>
            <person name="Stursova M."/>
            <person name="Spatafora J.W."/>
            <person name="Tedersoo L."/>
            <person name="Vaario L.M."/>
            <person name="Yamada A."/>
            <person name="Yan M."/>
            <person name="Wang P."/>
            <person name="Xu J."/>
            <person name="Bruns T."/>
            <person name="Baldrian P."/>
            <person name="Vilgalys R."/>
            <person name="Dunand C."/>
            <person name="Henrissat B."/>
            <person name="Grigoriev I.V."/>
            <person name="Hibbett D."/>
            <person name="Nagy L.G."/>
            <person name="Martin F.M."/>
        </authorList>
    </citation>
    <scope>NUCLEOTIDE SEQUENCE</scope>
    <source>
        <strain evidence="9">UH-Tt-Lm1</strain>
    </source>
</reference>
<evidence type="ECO:0000256" key="2">
    <source>
        <dbReference type="ARBA" id="ARBA00022448"/>
    </source>
</evidence>
<dbReference type="PANTHER" id="PTHR23501">
    <property type="entry name" value="MAJOR FACILITATOR SUPERFAMILY"/>
    <property type="match status" value="1"/>
</dbReference>
<dbReference type="Pfam" id="PF07690">
    <property type="entry name" value="MFS_1"/>
    <property type="match status" value="1"/>
</dbReference>
<dbReference type="GO" id="GO:0015174">
    <property type="term" value="F:basic amino acid transmembrane transporter activity"/>
    <property type="evidence" value="ECO:0007669"/>
    <property type="project" value="TreeGrafter"/>
</dbReference>
<evidence type="ECO:0000313" key="9">
    <source>
        <dbReference type="EMBL" id="KAF9780435.1"/>
    </source>
</evidence>
<dbReference type="PANTHER" id="PTHR23501:SF191">
    <property type="entry name" value="VACUOLAR BASIC AMINO ACID TRANSPORTER 4"/>
    <property type="match status" value="1"/>
</dbReference>
<comment type="subcellular location">
    <subcellularLocation>
        <location evidence="1">Endomembrane system</location>
        <topology evidence="1">Multi-pass membrane protein</topology>
    </subcellularLocation>
</comment>
<feature type="transmembrane region" description="Helical" evidence="7">
    <location>
        <begin position="194"/>
        <end position="216"/>
    </location>
</feature>
<feature type="region of interest" description="Disordered" evidence="6">
    <location>
        <begin position="533"/>
        <end position="555"/>
    </location>
</feature>
<dbReference type="InterPro" id="IPR036259">
    <property type="entry name" value="MFS_trans_sf"/>
</dbReference>
<feature type="transmembrane region" description="Helical" evidence="7">
    <location>
        <begin position="509"/>
        <end position="527"/>
    </location>
</feature>
<feature type="transmembrane region" description="Helical" evidence="7">
    <location>
        <begin position="306"/>
        <end position="330"/>
    </location>
</feature>
<dbReference type="InterPro" id="IPR020846">
    <property type="entry name" value="MFS_dom"/>
</dbReference>
<keyword evidence="10" id="KW-1185">Reference proteome</keyword>
<dbReference type="OrthoDB" id="3437016at2759"/>
<accession>A0A9P6H9B4</accession>
<name>A0A9P6H9B4_9AGAM</name>
<keyword evidence="5 7" id="KW-0472">Membrane</keyword>
<organism evidence="9 10">
    <name type="scientific">Thelephora terrestris</name>
    <dbReference type="NCBI Taxonomy" id="56493"/>
    <lineage>
        <taxon>Eukaryota</taxon>
        <taxon>Fungi</taxon>
        <taxon>Dikarya</taxon>
        <taxon>Basidiomycota</taxon>
        <taxon>Agaricomycotina</taxon>
        <taxon>Agaricomycetes</taxon>
        <taxon>Thelephorales</taxon>
        <taxon>Thelephoraceae</taxon>
        <taxon>Thelephora</taxon>
    </lineage>
</organism>
<feature type="transmembrane region" description="Helical" evidence="7">
    <location>
        <begin position="369"/>
        <end position="387"/>
    </location>
</feature>
<keyword evidence="3 7" id="KW-0812">Transmembrane</keyword>
<feature type="transmembrane region" description="Helical" evidence="7">
    <location>
        <begin position="236"/>
        <end position="255"/>
    </location>
</feature>
<dbReference type="InterPro" id="IPR011701">
    <property type="entry name" value="MFS"/>
</dbReference>
<proteinExistence type="predicted"/>
<evidence type="ECO:0000256" key="5">
    <source>
        <dbReference type="ARBA" id="ARBA00023136"/>
    </source>
</evidence>
<evidence type="ECO:0000256" key="3">
    <source>
        <dbReference type="ARBA" id="ARBA00022692"/>
    </source>
</evidence>
<feature type="transmembrane region" description="Helical" evidence="7">
    <location>
        <begin position="267"/>
        <end position="285"/>
    </location>
</feature>
<dbReference type="Proteomes" id="UP000736335">
    <property type="component" value="Unassembled WGS sequence"/>
</dbReference>
<evidence type="ECO:0000256" key="6">
    <source>
        <dbReference type="SAM" id="MobiDB-lite"/>
    </source>
</evidence>
<keyword evidence="2" id="KW-0813">Transport</keyword>
<dbReference type="GO" id="GO:0005886">
    <property type="term" value="C:plasma membrane"/>
    <property type="evidence" value="ECO:0007669"/>
    <property type="project" value="TreeGrafter"/>
</dbReference>
<feature type="transmembrane region" description="Helical" evidence="7">
    <location>
        <begin position="133"/>
        <end position="153"/>
    </location>
</feature>
<feature type="transmembrane region" description="Helical" evidence="7">
    <location>
        <begin position="165"/>
        <end position="188"/>
    </location>
</feature>
<comment type="caution">
    <text evidence="9">The sequence shown here is derived from an EMBL/GenBank/DDBJ whole genome shotgun (WGS) entry which is preliminary data.</text>
</comment>
<evidence type="ECO:0000259" key="8">
    <source>
        <dbReference type="PROSITE" id="PS50850"/>
    </source>
</evidence>
<feature type="transmembrane region" description="Helical" evidence="7">
    <location>
        <begin position="108"/>
        <end position="127"/>
    </location>
</feature>
<gene>
    <name evidence="9" type="ORF">BJ322DRAFT_292483</name>
</gene>
<dbReference type="GO" id="GO:0012505">
    <property type="term" value="C:endomembrane system"/>
    <property type="evidence" value="ECO:0007669"/>
    <property type="project" value="UniProtKB-SubCell"/>
</dbReference>
<evidence type="ECO:0000256" key="1">
    <source>
        <dbReference type="ARBA" id="ARBA00004127"/>
    </source>
</evidence>
<keyword evidence="4 7" id="KW-1133">Transmembrane helix</keyword>
<dbReference type="GO" id="GO:0000329">
    <property type="term" value="C:fungal-type vacuole membrane"/>
    <property type="evidence" value="ECO:0007669"/>
    <property type="project" value="TreeGrafter"/>
</dbReference>
<feature type="transmembrane region" description="Helical" evidence="7">
    <location>
        <begin position="77"/>
        <end position="96"/>
    </location>
</feature>
<evidence type="ECO:0000256" key="4">
    <source>
        <dbReference type="ARBA" id="ARBA00022989"/>
    </source>
</evidence>
<dbReference type="PROSITE" id="PS50850">
    <property type="entry name" value="MFS"/>
    <property type="match status" value="1"/>
</dbReference>
<feature type="transmembrane region" description="Helical" evidence="7">
    <location>
        <begin position="342"/>
        <end position="362"/>
    </location>
</feature>
<dbReference type="Gene3D" id="1.20.1250.20">
    <property type="entry name" value="MFS general substrate transporter like domains"/>
    <property type="match status" value="1"/>
</dbReference>
<feature type="transmembrane region" description="Helical" evidence="7">
    <location>
        <begin position="41"/>
        <end position="65"/>
    </location>
</feature>
<sequence length="567" mass="61736">MSSERDPLLVAPSWNHENVQGLEETREKKLGPLEVSRSNRWAILGGIWIANFLACLNSTLVATLLPSISSEFNKSHQISWVGTAYLLATCAFTPLYGRLSDAMGRRGANQTAVLFAALGTLACGLSPSMNFIIAARFFAGIGGGGIFTTAAIITSDMFSLRSRGLAQSISNIFTGAGLGLGGPLGGLISDRYGWRAAFLVQLPLFLLSFVLTGYNLRYVTPGKGKTSKEVLKRIDYGGIFTTLAWVFSALAFLSYRYNEQLPWDDTRVISTLAFAILFFLLFLLVELKLAVEPVLVPSLLKQKIPVLVGINNFLVAICNFSIMYFFPMWFQTVMLSSASTAGLHLLPDSISMSVGSIFAGWFMHRTGKYRTITLTFGILPFVAAALITTLREDSSPTRLWFSIAPMGFGNAITLQTMLIALLAHIPKSTIAIGTGFSQLFKSFGQVGGVAISSAIFQSVLDRELRKRIHGPGSPDIIKRIRESARLVISLPPGLQRDVRDSYDVALKNVFVMATCSTFAAYIVRLAIPEKSLDESDPAIPHPQNPPVRSDVENVSDAVLRPAATSRL</sequence>
<dbReference type="SUPFAM" id="SSF103473">
    <property type="entry name" value="MFS general substrate transporter"/>
    <property type="match status" value="1"/>
</dbReference>
<feature type="domain" description="Major facilitator superfamily (MFS) profile" evidence="8">
    <location>
        <begin position="43"/>
        <end position="531"/>
    </location>
</feature>
<evidence type="ECO:0000313" key="10">
    <source>
        <dbReference type="Proteomes" id="UP000736335"/>
    </source>
</evidence>
<dbReference type="Gene3D" id="1.20.1720.10">
    <property type="entry name" value="Multidrug resistance protein D"/>
    <property type="match status" value="1"/>
</dbReference>
<evidence type="ECO:0000256" key="7">
    <source>
        <dbReference type="SAM" id="Phobius"/>
    </source>
</evidence>
<reference evidence="9" key="2">
    <citation type="submission" date="2020-11" db="EMBL/GenBank/DDBJ databases">
        <authorList>
            <consortium name="DOE Joint Genome Institute"/>
            <person name="Kuo A."/>
            <person name="Miyauchi S."/>
            <person name="Kiss E."/>
            <person name="Drula E."/>
            <person name="Kohler A."/>
            <person name="Sanchez-Garcia M."/>
            <person name="Andreopoulos B."/>
            <person name="Barry K.W."/>
            <person name="Bonito G."/>
            <person name="Buee M."/>
            <person name="Carver A."/>
            <person name="Chen C."/>
            <person name="Cichocki N."/>
            <person name="Clum A."/>
            <person name="Culley D."/>
            <person name="Crous P.W."/>
            <person name="Fauchery L."/>
            <person name="Girlanda M."/>
            <person name="Hayes R."/>
            <person name="Keri Z."/>
            <person name="Labutti K."/>
            <person name="Lipzen A."/>
            <person name="Lombard V."/>
            <person name="Magnuson J."/>
            <person name="Maillard F."/>
            <person name="Morin E."/>
            <person name="Murat C."/>
            <person name="Nolan M."/>
            <person name="Ohm R."/>
            <person name="Pangilinan J."/>
            <person name="Pereira M."/>
            <person name="Perotto S."/>
            <person name="Peter M."/>
            <person name="Riley R."/>
            <person name="Sitrit Y."/>
            <person name="Stielow B."/>
            <person name="Szollosi G."/>
            <person name="Zifcakova L."/>
            <person name="Stursova M."/>
            <person name="Spatafora J.W."/>
            <person name="Tedersoo L."/>
            <person name="Vaario L.-M."/>
            <person name="Yamada A."/>
            <person name="Yan M."/>
            <person name="Wang P."/>
            <person name="Xu J."/>
            <person name="Bruns T."/>
            <person name="Baldrian P."/>
            <person name="Vilgalys R."/>
            <person name="Henrissat B."/>
            <person name="Grigoriev I.V."/>
            <person name="Hibbett D."/>
            <person name="Nagy L.G."/>
            <person name="Martin F.M."/>
        </authorList>
    </citation>
    <scope>NUCLEOTIDE SEQUENCE</scope>
    <source>
        <strain evidence="9">UH-Tt-Lm1</strain>
    </source>
</reference>
<dbReference type="AlphaFoldDB" id="A0A9P6H9B4"/>
<protein>
    <submittedName>
        <fullName evidence="9">Vacuolar amino acid permease</fullName>
    </submittedName>
</protein>